<dbReference type="Pfam" id="PF01370">
    <property type="entry name" value="Epimerase"/>
    <property type="match status" value="1"/>
</dbReference>
<feature type="domain" description="NAD-dependent epimerase/dehydratase" evidence="1">
    <location>
        <begin position="3"/>
        <end position="225"/>
    </location>
</feature>
<dbReference type="PANTHER" id="PTHR48079">
    <property type="entry name" value="PROTEIN YEEZ"/>
    <property type="match status" value="1"/>
</dbReference>
<proteinExistence type="predicted"/>
<dbReference type="RefSeq" id="WP_343904480.1">
    <property type="nucleotide sequence ID" value="NZ_BAAAIS010000002.1"/>
</dbReference>
<evidence type="ECO:0000313" key="2">
    <source>
        <dbReference type="EMBL" id="MFD1835470.1"/>
    </source>
</evidence>
<dbReference type="InterPro" id="IPR051783">
    <property type="entry name" value="NAD(P)-dependent_oxidoreduct"/>
</dbReference>
<organism evidence="2 3">
    <name type="scientific">Brachybacterium rhamnosum</name>
    <dbReference type="NCBI Taxonomy" id="173361"/>
    <lineage>
        <taxon>Bacteria</taxon>
        <taxon>Bacillati</taxon>
        <taxon>Actinomycetota</taxon>
        <taxon>Actinomycetes</taxon>
        <taxon>Micrococcales</taxon>
        <taxon>Dermabacteraceae</taxon>
        <taxon>Brachybacterium</taxon>
    </lineage>
</organism>
<protein>
    <submittedName>
        <fullName evidence="2">NAD-dependent epimerase/dehydratase family protein</fullName>
    </submittedName>
</protein>
<accession>A0ABW4PZG7</accession>
<reference evidence="3" key="1">
    <citation type="journal article" date="2019" name="Int. J. Syst. Evol. Microbiol.">
        <title>The Global Catalogue of Microorganisms (GCM) 10K type strain sequencing project: providing services to taxonomists for standard genome sequencing and annotation.</title>
        <authorList>
            <consortium name="The Broad Institute Genomics Platform"/>
            <consortium name="The Broad Institute Genome Sequencing Center for Infectious Disease"/>
            <person name="Wu L."/>
            <person name="Ma J."/>
        </authorList>
    </citation>
    <scope>NUCLEOTIDE SEQUENCE [LARGE SCALE GENOMIC DNA]</scope>
    <source>
        <strain evidence="3">JCM 11650</strain>
    </source>
</reference>
<evidence type="ECO:0000313" key="3">
    <source>
        <dbReference type="Proteomes" id="UP001597280"/>
    </source>
</evidence>
<dbReference type="EMBL" id="JBHUFL010000002">
    <property type="protein sequence ID" value="MFD1835470.1"/>
    <property type="molecule type" value="Genomic_DNA"/>
</dbReference>
<dbReference type="PANTHER" id="PTHR48079:SF6">
    <property type="entry name" value="NAD(P)-BINDING DOMAIN-CONTAINING PROTEIN-RELATED"/>
    <property type="match status" value="1"/>
</dbReference>
<dbReference type="Proteomes" id="UP001597280">
    <property type="component" value="Unassembled WGS sequence"/>
</dbReference>
<sequence>MKIVVIGGSGHIGTYLVPRLVRAGHEVVSITRSGGTGYRDSPEWEQVTHLAADREQQDADGSFGRTVLAQAPDVVIDLVCFILDSATALVEALRGEVAHLIHCGSIWRHGASRTLPITEDSDAAGAPFDEYGRQKAAIARMLEEETARGGLVTTSIHPGHIVGPGWHPTGPLGNRDPESWRILSGGGVLRVPGSGAETMHHVHADDVAQVFERALDRRDAAAGESFTAVAPTALSVRGYVEIASGWFGAEASIEPVTWEEFRATTDEHHALESWGHLHRSQVFSIEKARTLLGYAPAFEPDAAILESVRLLIERGELPVEAPLQA</sequence>
<evidence type="ECO:0000259" key="1">
    <source>
        <dbReference type="Pfam" id="PF01370"/>
    </source>
</evidence>
<dbReference type="InterPro" id="IPR036291">
    <property type="entry name" value="NAD(P)-bd_dom_sf"/>
</dbReference>
<name>A0ABW4PZG7_9MICO</name>
<keyword evidence="3" id="KW-1185">Reference proteome</keyword>
<dbReference type="Gene3D" id="3.40.50.720">
    <property type="entry name" value="NAD(P)-binding Rossmann-like Domain"/>
    <property type="match status" value="1"/>
</dbReference>
<comment type="caution">
    <text evidence="2">The sequence shown here is derived from an EMBL/GenBank/DDBJ whole genome shotgun (WGS) entry which is preliminary data.</text>
</comment>
<gene>
    <name evidence="2" type="ORF">ACFSDA_10330</name>
</gene>
<dbReference type="InterPro" id="IPR001509">
    <property type="entry name" value="Epimerase_deHydtase"/>
</dbReference>
<dbReference type="SUPFAM" id="SSF51735">
    <property type="entry name" value="NAD(P)-binding Rossmann-fold domains"/>
    <property type="match status" value="1"/>
</dbReference>